<name>A0A1Q8Y9M1_9BURK</name>
<evidence type="ECO:0000313" key="2">
    <source>
        <dbReference type="Proteomes" id="UP000185911"/>
    </source>
</evidence>
<dbReference type="Proteomes" id="UP000185911">
    <property type="component" value="Unassembled WGS sequence"/>
</dbReference>
<keyword evidence="2" id="KW-1185">Reference proteome</keyword>
<sequence length="102" mass="11574">MEYENVIRKMVEKCALEGAKKASGCSLMGVLMPMYLYYKESTAQEHGELKLMNELDMPVPAEFILACKEALQLDVPYTSYFCWVKSRVGRLPVLCNKLLCAV</sequence>
<reference evidence="1 2" key="1">
    <citation type="submission" date="2017-01" db="EMBL/GenBank/DDBJ databases">
        <title>Genome sequence of Rhodoferax antarcticus ANT.BR, a psychrophilic purple nonsulfur bacterium from an Antarctic microbial mat.</title>
        <authorList>
            <person name="Baker J."/>
            <person name="Riester C."/>
            <person name="Skinner B."/>
            <person name="Newell A."/>
            <person name="Swingley W."/>
            <person name="Madigan M."/>
            <person name="Jung D."/>
            <person name="Asao M."/>
            <person name="Chen M."/>
            <person name="Loughlin P."/>
            <person name="Pan H."/>
            <person name="Lin S."/>
            <person name="Li N."/>
            <person name="Shaw J."/>
            <person name="Prado M."/>
            <person name="Sherman C."/>
            <person name="Li X."/>
            <person name="Tang J."/>
            <person name="Blankenship R."/>
            <person name="Zhao T."/>
            <person name="Touchman J."/>
            <person name="Sattley M."/>
        </authorList>
    </citation>
    <scope>NUCLEOTIDE SEQUENCE [LARGE SCALE GENOMIC DNA]</scope>
    <source>
        <strain evidence="1 2">ANT.BR</strain>
    </source>
</reference>
<gene>
    <name evidence="1" type="ORF">BLL52_4099</name>
</gene>
<accession>A0A1Q8Y9M1</accession>
<proteinExistence type="predicted"/>
<protein>
    <submittedName>
        <fullName evidence="1">Uncharacterized protein</fullName>
    </submittedName>
</protein>
<dbReference type="EMBL" id="MSYM01000020">
    <property type="protein sequence ID" value="OLP04570.1"/>
    <property type="molecule type" value="Genomic_DNA"/>
</dbReference>
<dbReference type="RefSeq" id="WP_075588160.1">
    <property type="nucleotide sequence ID" value="NZ_MSYM01000020.1"/>
</dbReference>
<evidence type="ECO:0000313" key="1">
    <source>
        <dbReference type="EMBL" id="OLP04570.1"/>
    </source>
</evidence>
<dbReference type="AlphaFoldDB" id="A0A1Q8Y9M1"/>
<organism evidence="1 2">
    <name type="scientific">Rhodoferax antarcticus ANT.BR</name>
    <dbReference type="NCBI Taxonomy" id="1111071"/>
    <lineage>
        <taxon>Bacteria</taxon>
        <taxon>Pseudomonadati</taxon>
        <taxon>Pseudomonadota</taxon>
        <taxon>Betaproteobacteria</taxon>
        <taxon>Burkholderiales</taxon>
        <taxon>Comamonadaceae</taxon>
        <taxon>Rhodoferax</taxon>
    </lineage>
</organism>
<comment type="caution">
    <text evidence="1">The sequence shown here is derived from an EMBL/GenBank/DDBJ whole genome shotgun (WGS) entry which is preliminary data.</text>
</comment>